<keyword evidence="3" id="KW-1133">Transmembrane helix</keyword>
<dbReference type="Gene3D" id="1.10.510.10">
    <property type="entry name" value="Transferase(Phosphotransferase) domain 1"/>
    <property type="match status" value="1"/>
</dbReference>
<dbReference type="SMART" id="SM00220">
    <property type="entry name" value="S_TKc"/>
    <property type="match status" value="1"/>
</dbReference>
<evidence type="ECO:0000259" key="4">
    <source>
        <dbReference type="PROSITE" id="PS50011"/>
    </source>
</evidence>
<evidence type="ECO:0000313" key="6">
    <source>
        <dbReference type="Proteomes" id="UP000239001"/>
    </source>
</evidence>
<dbReference type="GO" id="GO:0004674">
    <property type="term" value="F:protein serine/threonine kinase activity"/>
    <property type="evidence" value="ECO:0007669"/>
    <property type="project" value="UniProtKB-KW"/>
</dbReference>
<evidence type="ECO:0000256" key="2">
    <source>
        <dbReference type="ARBA" id="ARBA00022840"/>
    </source>
</evidence>
<dbReference type="EMBL" id="PXOH01000025">
    <property type="protein sequence ID" value="PSF34577.1"/>
    <property type="molecule type" value="Genomic_DNA"/>
</dbReference>
<dbReference type="PANTHER" id="PTHR24363:SF7">
    <property type="entry name" value="SERINE_THREONINE-PROTEIN KINASE-LIKE PROTEIN E"/>
    <property type="match status" value="1"/>
</dbReference>
<dbReference type="GO" id="GO:0005524">
    <property type="term" value="F:ATP binding"/>
    <property type="evidence" value="ECO:0007669"/>
    <property type="project" value="UniProtKB-KW"/>
</dbReference>
<dbReference type="PROSITE" id="PS50011">
    <property type="entry name" value="PROTEIN_KINASE_DOM"/>
    <property type="match status" value="1"/>
</dbReference>
<dbReference type="InterPro" id="IPR011009">
    <property type="entry name" value="Kinase-like_dom_sf"/>
</dbReference>
<keyword evidence="5" id="KW-0808">Transferase</keyword>
<dbReference type="InterPro" id="IPR008271">
    <property type="entry name" value="Ser/Thr_kinase_AS"/>
</dbReference>
<dbReference type="SUPFAM" id="SSF56112">
    <property type="entry name" value="Protein kinase-like (PK-like)"/>
    <property type="match status" value="1"/>
</dbReference>
<reference evidence="5 6" key="1">
    <citation type="submission" date="2018-03" db="EMBL/GenBank/DDBJ databases">
        <title>The ancient ancestry and fast evolution of plastids.</title>
        <authorList>
            <person name="Moore K.R."/>
            <person name="Magnabosco C."/>
            <person name="Momper L."/>
            <person name="Gold D.A."/>
            <person name="Bosak T."/>
            <person name="Fournier G.P."/>
        </authorList>
    </citation>
    <scope>NUCLEOTIDE SEQUENCE [LARGE SCALE GENOMIC DNA]</scope>
    <source>
        <strain evidence="5 6">CCALA 016</strain>
    </source>
</reference>
<sequence>MFQVGDILADRYQLQQKLGRTAMGRQTWLAIDHTVQEKVTIKLLAFNPQLSWEELKLFEREAEVLGSLEHPRIPRYRAYFDIDRHLGGGVPWFVLVQDYIPGFSLQDLLDQGQHFTEIEIRSLATEILEILIYLHELSPPVLHRDIKPSNLILGEDEHIYLVDFGAVQAQAGVTGVTFTVVGSSGYSPLEQFWGKAVPASDLYALGATLIHLLTGCSPADLPHKDAKIKFSDKVSLKKDLIIWLEKLTEITVDRRFKSARDALECLQSGTISNRLVYKGLNFRKLKQPTYSKIHLEQSEKSLKIKFPPKLKILPSSKLMFFSFLTSIFIFNINPILLIILGGILASLVKKSKIEFDELKFKIIYSIFDLIIWKKEAYNNQIAGIFIYNNSNRDYYQIKIRTSDDYYLLGGSLTESECTWIVQEIKAWLTSVEDLDNM</sequence>
<protein>
    <submittedName>
        <fullName evidence="5">Serine/threonine protein kinase</fullName>
    </submittedName>
</protein>
<gene>
    <name evidence="5" type="ORF">C7H19_18605</name>
</gene>
<name>A0A2T1LTX9_9CHRO</name>
<dbReference type="CDD" id="cd14014">
    <property type="entry name" value="STKc_PknB_like"/>
    <property type="match status" value="1"/>
</dbReference>
<keyword evidence="5" id="KW-0418">Kinase</keyword>
<evidence type="ECO:0000313" key="5">
    <source>
        <dbReference type="EMBL" id="PSF34577.1"/>
    </source>
</evidence>
<evidence type="ECO:0000256" key="3">
    <source>
        <dbReference type="SAM" id="Phobius"/>
    </source>
</evidence>
<feature type="transmembrane region" description="Helical" evidence="3">
    <location>
        <begin position="318"/>
        <end position="345"/>
    </location>
</feature>
<evidence type="ECO:0000256" key="1">
    <source>
        <dbReference type="ARBA" id="ARBA00022741"/>
    </source>
</evidence>
<keyword evidence="6" id="KW-1185">Reference proteome</keyword>
<keyword evidence="3" id="KW-0472">Membrane</keyword>
<keyword evidence="3" id="KW-0812">Transmembrane</keyword>
<feature type="domain" description="Protein kinase" evidence="4">
    <location>
        <begin position="12"/>
        <end position="290"/>
    </location>
</feature>
<dbReference type="RefSeq" id="WP_106458422.1">
    <property type="nucleotide sequence ID" value="NZ_PXOH01000025.1"/>
</dbReference>
<organism evidence="5 6">
    <name type="scientific">Aphanothece hegewaldii CCALA 016</name>
    <dbReference type="NCBI Taxonomy" id="2107694"/>
    <lineage>
        <taxon>Bacteria</taxon>
        <taxon>Bacillati</taxon>
        <taxon>Cyanobacteriota</taxon>
        <taxon>Cyanophyceae</taxon>
        <taxon>Oscillatoriophycideae</taxon>
        <taxon>Chroococcales</taxon>
        <taxon>Aphanothecaceae</taxon>
        <taxon>Aphanothece</taxon>
    </lineage>
</organism>
<keyword evidence="1" id="KW-0547">Nucleotide-binding</keyword>
<dbReference type="PANTHER" id="PTHR24363">
    <property type="entry name" value="SERINE/THREONINE PROTEIN KINASE"/>
    <property type="match status" value="1"/>
</dbReference>
<comment type="caution">
    <text evidence="5">The sequence shown here is derived from an EMBL/GenBank/DDBJ whole genome shotgun (WGS) entry which is preliminary data.</text>
</comment>
<dbReference type="Pfam" id="PF00069">
    <property type="entry name" value="Pkinase"/>
    <property type="match status" value="1"/>
</dbReference>
<keyword evidence="2" id="KW-0067">ATP-binding</keyword>
<dbReference type="AlphaFoldDB" id="A0A2T1LTX9"/>
<accession>A0A2T1LTX9</accession>
<reference evidence="5 6" key="2">
    <citation type="submission" date="2018-03" db="EMBL/GenBank/DDBJ databases">
        <authorList>
            <person name="Keele B.F."/>
        </authorList>
    </citation>
    <scope>NUCLEOTIDE SEQUENCE [LARGE SCALE GENOMIC DNA]</scope>
    <source>
        <strain evidence="5 6">CCALA 016</strain>
    </source>
</reference>
<dbReference type="InterPro" id="IPR000719">
    <property type="entry name" value="Prot_kinase_dom"/>
</dbReference>
<keyword evidence="5" id="KW-0723">Serine/threonine-protein kinase</keyword>
<dbReference type="OrthoDB" id="5518868at2"/>
<dbReference type="PROSITE" id="PS00108">
    <property type="entry name" value="PROTEIN_KINASE_ST"/>
    <property type="match status" value="1"/>
</dbReference>
<proteinExistence type="predicted"/>
<dbReference type="Proteomes" id="UP000239001">
    <property type="component" value="Unassembled WGS sequence"/>
</dbReference>